<sequence length="181" mass="20672">MKEVSLYEEIFSEVEGEVENLTGDVSDSKLKSSSLKYETKIPKLEQMCYIMEKVLLNKDDASDTTVYAGFQKVSRAEAIWDRYLDLADTVGKVYLFGENDADLESHPDIEFIYLPEKHELIREWFLVVDQPLAKSMMVAYDLDGFGLYEDEKKRNFKGAKSNNPKVVGDAIDLLDDVIASY</sequence>
<keyword evidence="3" id="KW-1185">Reference proteome</keyword>
<dbReference type="RefSeq" id="WP_204700128.1">
    <property type="nucleotide sequence ID" value="NZ_JAFBDQ010000001.1"/>
</dbReference>
<comment type="caution">
    <text evidence="2">The sequence shown here is derived from an EMBL/GenBank/DDBJ whole genome shotgun (WGS) entry which is preliminary data.</text>
</comment>
<dbReference type="Pfam" id="PF10069">
    <property type="entry name" value="DICT"/>
    <property type="match status" value="1"/>
</dbReference>
<feature type="domain" description="DICT" evidence="1">
    <location>
        <begin position="42"/>
        <end position="140"/>
    </location>
</feature>
<name>A0A939BNK8_9FIRM</name>
<evidence type="ECO:0000259" key="1">
    <source>
        <dbReference type="Pfam" id="PF10069"/>
    </source>
</evidence>
<evidence type="ECO:0000313" key="3">
    <source>
        <dbReference type="Proteomes" id="UP000774000"/>
    </source>
</evidence>
<protein>
    <submittedName>
        <fullName evidence="2">DICT domain-containing protein</fullName>
    </submittedName>
</protein>
<accession>A0A939BNK8</accession>
<proteinExistence type="predicted"/>
<organism evidence="2 3">
    <name type="scientific">Halanaerobacter jeridensis</name>
    <dbReference type="NCBI Taxonomy" id="706427"/>
    <lineage>
        <taxon>Bacteria</taxon>
        <taxon>Bacillati</taxon>
        <taxon>Bacillota</taxon>
        <taxon>Clostridia</taxon>
        <taxon>Halanaerobiales</taxon>
        <taxon>Halobacteroidaceae</taxon>
        <taxon>Halanaerobacter</taxon>
    </lineage>
</organism>
<dbReference type="Proteomes" id="UP000774000">
    <property type="component" value="Unassembled WGS sequence"/>
</dbReference>
<dbReference type="AlphaFoldDB" id="A0A939BNK8"/>
<reference evidence="2" key="1">
    <citation type="submission" date="2021-01" db="EMBL/GenBank/DDBJ databases">
        <title>Genomic Encyclopedia of Type Strains, Phase IV (KMG-IV): sequencing the most valuable type-strain genomes for metagenomic binning, comparative biology and taxonomic classification.</title>
        <authorList>
            <person name="Goeker M."/>
        </authorList>
    </citation>
    <scope>NUCLEOTIDE SEQUENCE</scope>
    <source>
        <strain evidence="2">DSM 23230</strain>
    </source>
</reference>
<dbReference type="InterPro" id="IPR019278">
    <property type="entry name" value="DICT_dom"/>
</dbReference>
<evidence type="ECO:0000313" key="2">
    <source>
        <dbReference type="EMBL" id="MBM7555413.1"/>
    </source>
</evidence>
<dbReference type="EMBL" id="JAFBDQ010000001">
    <property type="protein sequence ID" value="MBM7555413.1"/>
    <property type="molecule type" value="Genomic_DNA"/>
</dbReference>
<gene>
    <name evidence="2" type="ORF">JOC47_000237</name>
</gene>